<keyword evidence="2" id="KW-0472">Membrane</keyword>
<feature type="region of interest" description="Disordered" evidence="1">
    <location>
        <begin position="160"/>
        <end position="182"/>
    </location>
</feature>
<evidence type="ECO:0000313" key="3">
    <source>
        <dbReference type="EMBL" id="SMX43525.1"/>
    </source>
</evidence>
<keyword evidence="2" id="KW-1133">Transmembrane helix</keyword>
<dbReference type="RefSeq" id="WP_211318242.1">
    <property type="nucleotide sequence ID" value="NZ_QKMF01000009.1"/>
</dbReference>
<keyword evidence="4" id="KW-1185">Reference proteome</keyword>
<dbReference type="EMBL" id="FXYH01000009">
    <property type="protein sequence ID" value="SMX43525.1"/>
    <property type="molecule type" value="Genomic_DNA"/>
</dbReference>
<reference evidence="3 4" key="1">
    <citation type="submission" date="2017-05" db="EMBL/GenBank/DDBJ databases">
        <authorList>
            <person name="Song R."/>
            <person name="Chenine A.L."/>
            <person name="Ruprecht R.M."/>
        </authorList>
    </citation>
    <scope>NUCLEOTIDE SEQUENCE [LARGE SCALE GENOMIC DNA]</scope>
    <source>
        <strain evidence="3 4">CECT 8663</strain>
    </source>
</reference>
<protein>
    <submittedName>
        <fullName evidence="3">Uncharacterized protein</fullName>
    </submittedName>
</protein>
<dbReference type="AlphaFoldDB" id="A0A238KL34"/>
<evidence type="ECO:0000256" key="1">
    <source>
        <dbReference type="SAM" id="MobiDB-lite"/>
    </source>
</evidence>
<proteinExistence type="predicted"/>
<dbReference type="Proteomes" id="UP000220836">
    <property type="component" value="Unassembled WGS sequence"/>
</dbReference>
<feature type="transmembrane region" description="Helical" evidence="2">
    <location>
        <begin position="102"/>
        <end position="121"/>
    </location>
</feature>
<keyword evidence="2" id="KW-0812">Transmembrane</keyword>
<accession>A0A238KL34</accession>
<evidence type="ECO:0000313" key="4">
    <source>
        <dbReference type="Proteomes" id="UP000220836"/>
    </source>
</evidence>
<feature type="compositionally biased region" description="Basic residues" evidence="1">
    <location>
        <begin position="170"/>
        <end position="182"/>
    </location>
</feature>
<evidence type="ECO:0000256" key="2">
    <source>
        <dbReference type="SAM" id="Phobius"/>
    </source>
</evidence>
<organism evidence="3 4">
    <name type="scientific">Pelagimonas varians</name>
    <dbReference type="NCBI Taxonomy" id="696760"/>
    <lineage>
        <taxon>Bacteria</taxon>
        <taxon>Pseudomonadati</taxon>
        <taxon>Pseudomonadota</taxon>
        <taxon>Alphaproteobacteria</taxon>
        <taxon>Rhodobacterales</taxon>
        <taxon>Roseobacteraceae</taxon>
        <taxon>Pelagimonas</taxon>
    </lineage>
</organism>
<name>A0A238KL34_9RHOB</name>
<gene>
    <name evidence="3" type="ORF">PEV8663_02694</name>
</gene>
<sequence length="251" mass="28164">MQAQRIVLFGFVFNKAISQRPGWQGEREEQGDYEMSHAFRLRRGAVKFNNMQSSRAFFGWTFDNRALLLPDFGGLGQVCFIGAGSQRKNKDTREENTMSAKFITGVITVAALIAAIAAAPAQARNNDDAFKKFVIGAGTIYLLHELVNNQHYGGNKKKVERHGGGGGHGKYGRHGGHGAKKAPIPRRCIRKVGGRDHTRRVANRHCLKQSYRSFNRLPSACKTRYRQHGEKRKGYGLRCLRNHGFRVSGRH</sequence>